<reference evidence="4" key="1">
    <citation type="submission" date="2021-01" db="EMBL/GenBank/DDBJ databases">
        <title>Ramlibacter sp. strain AW1 16S ribosomal RNA gene Genome sequencing and assembly.</title>
        <authorList>
            <person name="Kang M."/>
        </authorList>
    </citation>
    <scope>NUCLEOTIDE SEQUENCE</scope>
    <source>
        <strain evidence="4">AW1</strain>
    </source>
</reference>
<feature type="transmembrane region" description="Helical" evidence="2">
    <location>
        <begin position="283"/>
        <end position="301"/>
    </location>
</feature>
<keyword evidence="2" id="KW-0472">Membrane</keyword>
<evidence type="ECO:0000313" key="4">
    <source>
        <dbReference type="EMBL" id="MBL0421011.1"/>
    </source>
</evidence>
<proteinExistence type="predicted"/>
<keyword evidence="2" id="KW-1133">Transmembrane helix</keyword>
<gene>
    <name evidence="4" type="ORF">JI739_11695</name>
</gene>
<dbReference type="InterPro" id="IPR029044">
    <property type="entry name" value="Nucleotide-diphossugar_trans"/>
</dbReference>
<comment type="caution">
    <text evidence="4">The sequence shown here is derived from an EMBL/GenBank/DDBJ whole genome shotgun (WGS) entry which is preliminary data.</text>
</comment>
<evidence type="ECO:0000313" key="5">
    <source>
        <dbReference type="Proteomes" id="UP000613011"/>
    </source>
</evidence>
<dbReference type="Pfam" id="PF00535">
    <property type="entry name" value="Glycos_transf_2"/>
    <property type="match status" value="1"/>
</dbReference>
<dbReference type="Gene3D" id="3.90.550.10">
    <property type="entry name" value="Spore Coat Polysaccharide Biosynthesis Protein SpsA, Chain A"/>
    <property type="match status" value="1"/>
</dbReference>
<dbReference type="PANTHER" id="PTHR43646">
    <property type="entry name" value="GLYCOSYLTRANSFERASE"/>
    <property type="match status" value="1"/>
</dbReference>
<evidence type="ECO:0000256" key="2">
    <source>
        <dbReference type="SAM" id="Phobius"/>
    </source>
</evidence>
<evidence type="ECO:0000256" key="1">
    <source>
        <dbReference type="SAM" id="MobiDB-lite"/>
    </source>
</evidence>
<keyword evidence="2" id="KW-0812">Transmembrane</keyword>
<name>A0A937D7J7_9BURK</name>
<dbReference type="InterPro" id="IPR001173">
    <property type="entry name" value="Glyco_trans_2-like"/>
</dbReference>
<feature type="region of interest" description="Disordered" evidence="1">
    <location>
        <begin position="345"/>
        <end position="373"/>
    </location>
</feature>
<dbReference type="Proteomes" id="UP000613011">
    <property type="component" value="Unassembled WGS sequence"/>
</dbReference>
<feature type="compositionally biased region" description="Pro residues" evidence="1">
    <location>
        <begin position="362"/>
        <end position="373"/>
    </location>
</feature>
<accession>A0A937D7J7</accession>
<feature type="transmembrane region" description="Helical" evidence="2">
    <location>
        <begin position="258"/>
        <end position="277"/>
    </location>
</feature>
<dbReference type="SUPFAM" id="SSF53448">
    <property type="entry name" value="Nucleotide-diphospho-sugar transferases"/>
    <property type="match status" value="1"/>
</dbReference>
<feature type="domain" description="Glycosyltransferase 2-like" evidence="3">
    <location>
        <begin position="17"/>
        <end position="150"/>
    </location>
</feature>
<dbReference type="RefSeq" id="WP_201684072.1">
    <property type="nucleotide sequence ID" value="NZ_JAEQNA010000003.1"/>
</dbReference>
<dbReference type="EMBL" id="JAEQNA010000003">
    <property type="protein sequence ID" value="MBL0421011.1"/>
    <property type="molecule type" value="Genomic_DNA"/>
</dbReference>
<sequence>MNPADSSNVRPGPARITVIIKALNEEARIALAIESSLRAVQGIGGEVVLADSCSTDRTVEIALRYPIRIVQLAHPQERCCGVGPQLGYQHSLGEYVYLMDGDMELQAGFLERALAFLAQHPEVAGVGGRVVERNLDSLEYSERARREKHEAHRAPGPVDRLDGGGLYRRCAIQEAGYFSDRNLHSYEEFDLAVRLRARGWKLWRLPISAVSHVGHDAPPYRLLMRRWRSGYVCGVGELLRSSLGQPWLRLVWRGQRELRLYLGVLLWWAVLLSVPLWPLPVAWRVLALLGMALAPVAAMALRKRSLQRGVYAVVSWCFNTAGLVRGLLHPRKATQQPIASRVLREPAEPFGNGAAGALRRFPTPPRPPSAYRS</sequence>
<protein>
    <submittedName>
        <fullName evidence="4">Glycosyltransferase</fullName>
    </submittedName>
</protein>
<evidence type="ECO:0000259" key="3">
    <source>
        <dbReference type="Pfam" id="PF00535"/>
    </source>
</evidence>
<organism evidence="4 5">
    <name type="scientific">Ramlibacter aurantiacus</name>
    <dbReference type="NCBI Taxonomy" id="2801330"/>
    <lineage>
        <taxon>Bacteria</taxon>
        <taxon>Pseudomonadati</taxon>
        <taxon>Pseudomonadota</taxon>
        <taxon>Betaproteobacteria</taxon>
        <taxon>Burkholderiales</taxon>
        <taxon>Comamonadaceae</taxon>
        <taxon>Ramlibacter</taxon>
    </lineage>
</organism>
<keyword evidence="5" id="KW-1185">Reference proteome</keyword>
<dbReference type="AlphaFoldDB" id="A0A937D7J7"/>
<dbReference type="PANTHER" id="PTHR43646:SF6">
    <property type="entry name" value="PRE-MYCOFACTOCIN GLYCOSYLTRANSFERASE"/>
    <property type="match status" value="1"/>
</dbReference>